<feature type="region of interest" description="Disordered" evidence="1">
    <location>
        <begin position="434"/>
        <end position="461"/>
    </location>
</feature>
<evidence type="ECO:0000313" key="3">
    <source>
        <dbReference type="Proteomes" id="UP000198287"/>
    </source>
</evidence>
<accession>A0A226EGR2</accession>
<dbReference type="EMBL" id="LNIX01000003">
    <property type="protein sequence ID" value="OXA56853.1"/>
    <property type="molecule type" value="Genomic_DNA"/>
</dbReference>
<dbReference type="Proteomes" id="UP000198287">
    <property type="component" value="Unassembled WGS sequence"/>
</dbReference>
<sequence>MKLRHSLHFVTTSIIKTSYFYSLFLLLGTCIRVGDGVFRFCHRGMWHEFQEGDCPFGLLFNERINAPCFYTLNENSSARIWPTICDDTPFLSSSHEKNLGILGQDFVLAQKNGKIQLIQYEGVTNLSIQTQIWNDVVDMSTCEDLCYRSIENDKVPPSRTSHEEGDSVEILPVHRGEINETQRMAVTDQTLRLGDYLFDELNTEEFNRRSDGYGPDLRIVQLYKTSIRILAKTCPDPFIPEDFRNRILSGFLFLVQDTGIGEVDDISAEEFEEIMAALRSCENMNPTFRLEGTVCSMKTIASEIIKILPDGEELETSFRPVDWDKSITAFPYRHYDPFAEFAWQAVTVVHGTCFATFKPNANMHHKYTASMEKLFGDKIRFRWENPTQLEDSRMWGTWFLADLDTTYMNFGACMSGAYEGAPFAMKLDRPIDKLRKSGGRRSQRQRRDAEQAPSNDDATYIPIGSHVENKLTKITATEMDDGTVSTENDTDDDAIQSYWKYYRSTGGVTEKLKGDVQCFHSAEKRSLVLEELKESMCTSRREDLLITNDEKR</sequence>
<protein>
    <submittedName>
        <fullName evidence="2">Uncharacterized protein</fullName>
    </submittedName>
</protein>
<organism evidence="2 3">
    <name type="scientific">Folsomia candida</name>
    <name type="common">Springtail</name>
    <dbReference type="NCBI Taxonomy" id="158441"/>
    <lineage>
        <taxon>Eukaryota</taxon>
        <taxon>Metazoa</taxon>
        <taxon>Ecdysozoa</taxon>
        <taxon>Arthropoda</taxon>
        <taxon>Hexapoda</taxon>
        <taxon>Collembola</taxon>
        <taxon>Entomobryomorpha</taxon>
        <taxon>Isotomoidea</taxon>
        <taxon>Isotomidae</taxon>
        <taxon>Proisotominae</taxon>
        <taxon>Folsomia</taxon>
    </lineage>
</organism>
<gene>
    <name evidence="2" type="ORF">Fcan01_06964</name>
</gene>
<name>A0A226EGR2_FOLCA</name>
<keyword evidence="3" id="KW-1185">Reference proteome</keyword>
<evidence type="ECO:0000256" key="1">
    <source>
        <dbReference type="SAM" id="MobiDB-lite"/>
    </source>
</evidence>
<dbReference type="OMA" id="IWPTICD"/>
<proteinExistence type="predicted"/>
<dbReference type="OrthoDB" id="8251214at2759"/>
<comment type="caution">
    <text evidence="2">The sequence shown here is derived from an EMBL/GenBank/DDBJ whole genome shotgun (WGS) entry which is preliminary data.</text>
</comment>
<dbReference type="AlphaFoldDB" id="A0A226EGR2"/>
<evidence type="ECO:0000313" key="2">
    <source>
        <dbReference type="EMBL" id="OXA56853.1"/>
    </source>
</evidence>
<reference evidence="2 3" key="1">
    <citation type="submission" date="2015-12" db="EMBL/GenBank/DDBJ databases">
        <title>The genome of Folsomia candida.</title>
        <authorList>
            <person name="Faddeeva A."/>
            <person name="Derks M.F."/>
            <person name="Anvar Y."/>
            <person name="Smit S."/>
            <person name="Van Straalen N."/>
            <person name="Roelofs D."/>
        </authorList>
    </citation>
    <scope>NUCLEOTIDE SEQUENCE [LARGE SCALE GENOMIC DNA]</scope>
    <source>
        <strain evidence="2 3">VU population</strain>
        <tissue evidence="2">Whole body</tissue>
    </source>
</reference>